<feature type="domain" description="G-protein coupled receptors family 1 profile" evidence="10">
    <location>
        <begin position="59"/>
        <end position="300"/>
    </location>
</feature>
<dbReference type="PANTHER" id="PTHR10489:SF689">
    <property type="entry name" value="C-X-C CHEMOKINE RECEPTOR TYPE 2"/>
    <property type="match status" value="1"/>
</dbReference>
<keyword evidence="4" id="KW-0297">G-protein coupled receptor</keyword>
<evidence type="ECO:0000313" key="11">
    <source>
        <dbReference type="EMBL" id="UNP64441.1"/>
    </source>
</evidence>
<evidence type="ECO:0000259" key="10">
    <source>
        <dbReference type="PROSITE" id="PS50262"/>
    </source>
</evidence>
<dbReference type="PANTHER" id="PTHR10489">
    <property type="entry name" value="CELL ADHESION MOLECULE"/>
    <property type="match status" value="1"/>
</dbReference>
<dbReference type="SUPFAM" id="SSF81321">
    <property type="entry name" value="Family A G protein-coupled receptor-like"/>
    <property type="match status" value="1"/>
</dbReference>
<evidence type="ECO:0000256" key="4">
    <source>
        <dbReference type="ARBA" id="ARBA00023040"/>
    </source>
</evidence>
<evidence type="ECO:0000256" key="5">
    <source>
        <dbReference type="ARBA" id="ARBA00023136"/>
    </source>
</evidence>
<reference evidence="11" key="1">
    <citation type="submission" date="2021-09" db="EMBL/GenBank/DDBJ databases">
        <title>The complete genome of the Saguinine gammaherpesvirus 1 (SgGHV-1).</title>
        <authorList>
            <person name="Marti-Carreras J."/>
            <person name="Maes P."/>
        </authorList>
    </citation>
    <scope>NUCLEOTIDE SEQUENCE</scope>
    <source>
        <strain evidence="11">S338D</strain>
    </source>
</reference>
<dbReference type="GO" id="GO:0016020">
    <property type="term" value="C:membrane"/>
    <property type="evidence" value="ECO:0007669"/>
    <property type="project" value="UniProtKB-SubCell"/>
</dbReference>
<evidence type="ECO:0000256" key="1">
    <source>
        <dbReference type="ARBA" id="ARBA00004141"/>
    </source>
</evidence>
<dbReference type="Proteomes" id="UP001142430">
    <property type="component" value="Segment"/>
</dbReference>
<dbReference type="GO" id="GO:0060326">
    <property type="term" value="P:cell chemotaxis"/>
    <property type="evidence" value="ECO:0007669"/>
    <property type="project" value="TreeGrafter"/>
</dbReference>
<dbReference type="GO" id="GO:0019722">
    <property type="term" value="P:calcium-mediated signaling"/>
    <property type="evidence" value="ECO:0007669"/>
    <property type="project" value="TreeGrafter"/>
</dbReference>
<keyword evidence="5 9" id="KW-0472">Membrane</keyword>
<dbReference type="GO" id="GO:0019957">
    <property type="term" value="F:C-C chemokine binding"/>
    <property type="evidence" value="ECO:0007669"/>
    <property type="project" value="TreeGrafter"/>
</dbReference>
<feature type="transmembrane region" description="Helical" evidence="9">
    <location>
        <begin position="197"/>
        <end position="223"/>
    </location>
</feature>
<dbReference type="Gene3D" id="1.20.1070.10">
    <property type="entry name" value="Rhodopsin 7-helix transmembrane proteins"/>
    <property type="match status" value="1"/>
</dbReference>
<evidence type="ECO:0000256" key="6">
    <source>
        <dbReference type="ARBA" id="ARBA00023170"/>
    </source>
</evidence>
<evidence type="ECO:0000256" key="2">
    <source>
        <dbReference type="ARBA" id="ARBA00022692"/>
    </source>
</evidence>
<dbReference type="PRINTS" id="PR00237">
    <property type="entry name" value="GPCRRHODOPSN"/>
</dbReference>
<feature type="transmembrane region" description="Helical" evidence="9">
    <location>
        <begin position="80"/>
        <end position="106"/>
    </location>
</feature>
<sequence length="326" mass="36717">MATPSWMDVMLGSYNDSGYDYDYNFTIEAFETVCKSVQVLPTWVLLTMYIILCILNIIGNGVVIGILCRYYKVMQPMDMMMVSLCLASFVFMISMGFDILALAGIIEISTSMCKIQFFLLGCSILWISYITAMIAVLRTLLIMLPTRTWIKHRCVGICMLILALLLGLICGITAAVYADAVVSGKGAMCYLTEHRMLLLSLNSLFAFVIPLVIIIFCYGLSCYRLCKRRFQASKAYSAFFLAITLFILLCAPRHLIRMVDTVMRLGIFQQTCTARQTLDIMFLIGDVMNMLYCALVSFAYAITGSLFRIRLGQCMFGIWRRASGSE</sequence>
<evidence type="ECO:0000256" key="7">
    <source>
        <dbReference type="ARBA" id="ARBA00023180"/>
    </source>
</evidence>
<keyword evidence="3 9" id="KW-1133">Transmembrane helix</keyword>
<dbReference type="InterPro" id="IPR017452">
    <property type="entry name" value="GPCR_Rhodpsn_7TM"/>
</dbReference>
<keyword evidence="7" id="KW-0325">Glycoprotein</keyword>
<comment type="subcellular location">
    <subcellularLocation>
        <location evidence="1">Membrane</location>
        <topology evidence="1">Multi-pass membrane protein</topology>
    </subcellularLocation>
</comment>
<dbReference type="PROSITE" id="PS50262">
    <property type="entry name" value="G_PROTEIN_RECEP_F1_2"/>
    <property type="match status" value="1"/>
</dbReference>
<dbReference type="Pfam" id="PF00001">
    <property type="entry name" value="7tm_1"/>
    <property type="match status" value="1"/>
</dbReference>
<evidence type="ECO:0000313" key="12">
    <source>
        <dbReference type="Proteomes" id="UP001142430"/>
    </source>
</evidence>
<keyword evidence="8" id="KW-0807">Transducer</keyword>
<feature type="transmembrane region" description="Helical" evidence="9">
    <location>
        <begin position="118"/>
        <end position="142"/>
    </location>
</feature>
<feature type="transmembrane region" description="Helical" evidence="9">
    <location>
        <begin position="289"/>
        <end position="311"/>
    </location>
</feature>
<keyword evidence="6 11" id="KW-0675">Receptor</keyword>
<accession>A0A9Q8QW56</accession>
<organism evidence="11 12">
    <name type="scientific">Saguinine gammaherpesvirus 1</name>
    <dbReference type="NCBI Taxonomy" id="2169901"/>
    <lineage>
        <taxon>Viruses</taxon>
        <taxon>Duplodnaviria</taxon>
        <taxon>Heunggongvirae</taxon>
        <taxon>Peploviricota</taxon>
        <taxon>Herviviricetes</taxon>
        <taxon>Herpesvirales</taxon>
        <taxon>Orthoherpesviridae</taxon>
        <taxon>Gammaherpesvirinae</taxon>
    </lineage>
</organism>
<feature type="transmembrane region" description="Helical" evidence="9">
    <location>
        <begin position="235"/>
        <end position="256"/>
    </location>
</feature>
<name>A0A9Q8QW56_9GAMA</name>
<evidence type="ECO:0000256" key="3">
    <source>
        <dbReference type="ARBA" id="ARBA00022989"/>
    </source>
</evidence>
<evidence type="ECO:0000256" key="9">
    <source>
        <dbReference type="SAM" id="Phobius"/>
    </source>
</evidence>
<dbReference type="GO" id="GO:0007204">
    <property type="term" value="P:positive regulation of cytosolic calcium ion concentration"/>
    <property type="evidence" value="ECO:0007669"/>
    <property type="project" value="TreeGrafter"/>
</dbReference>
<dbReference type="InterPro" id="IPR000276">
    <property type="entry name" value="GPCR_Rhodpsn"/>
</dbReference>
<dbReference type="EMBL" id="OK337614">
    <property type="protein sequence ID" value="UNP64441.1"/>
    <property type="molecule type" value="Genomic_DNA"/>
</dbReference>
<dbReference type="GO" id="GO:0006955">
    <property type="term" value="P:immune response"/>
    <property type="evidence" value="ECO:0007669"/>
    <property type="project" value="TreeGrafter"/>
</dbReference>
<protein>
    <submittedName>
        <fullName evidence="11">Viral G protein-coupled receptor</fullName>
    </submittedName>
</protein>
<evidence type="ECO:0000256" key="8">
    <source>
        <dbReference type="ARBA" id="ARBA00023224"/>
    </source>
</evidence>
<feature type="transmembrane region" description="Helical" evidence="9">
    <location>
        <begin position="46"/>
        <end position="68"/>
    </location>
</feature>
<dbReference type="InterPro" id="IPR050119">
    <property type="entry name" value="CCR1-9-like"/>
</dbReference>
<keyword evidence="2 9" id="KW-0812">Transmembrane</keyword>
<feature type="transmembrane region" description="Helical" evidence="9">
    <location>
        <begin position="154"/>
        <end position="177"/>
    </location>
</feature>
<proteinExistence type="predicted"/>
<dbReference type="GO" id="GO:0016493">
    <property type="term" value="F:C-C chemokine receptor activity"/>
    <property type="evidence" value="ECO:0007669"/>
    <property type="project" value="TreeGrafter"/>
</dbReference>